<dbReference type="Pfam" id="PF00122">
    <property type="entry name" value="E1-E2_ATPase"/>
    <property type="match status" value="1"/>
</dbReference>
<evidence type="ECO:0000256" key="1">
    <source>
        <dbReference type="ARBA" id="ARBA00004651"/>
    </source>
</evidence>
<dbReference type="PANTHER" id="PTHR43294:SF21">
    <property type="entry name" value="CATION TRANSPORTING ATPASE"/>
    <property type="match status" value="1"/>
</dbReference>
<comment type="subcellular location">
    <subcellularLocation>
        <location evidence="1">Cell membrane</location>
        <topology evidence="1">Multi-pass membrane protein</topology>
    </subcellularLocation>
</comment>
<dbReference type="InterPro" id="IPR023299">
    <property type="entry name" value="ATPase_P-typ_cyto_dom_N"/>
</dbReference>
<dbReference type="SUPFAM" id="SSF56784">
    <property type="entry name" value="HAD-like"/>
    <property type="match status" value="1"/>
</dbReference>
<dbReference type="EMBL" id="FOVL01000002">
    <property type="protein sequence ID" value="SFN35012.1"/>
    <property type="molecule type" value="Genomic_DNA"/>
</dbReference>
<feature type="compositionally biased region" description="Basic and acidic residues" evidence="12">
    <location>
        <begin position="459"/>
        <end position="472"/>
    </location>
</feature>
<feature type="transmembrane region" description="Helical" evidence="13">
    <location>
        <begin position="874"/>
        <end position="898"/>
    </location>
</feature>
<feature type="transmembrane region" description="Helical" evidence="13">
    <location>
        <begin position="1050"/>
        <end position="1071"/>
    </location>
</feature>
<evidence type="ECO:0000313" key="16">
    <source>
        <dbReference type="Proteomes" id="UP000199153"/>
    </source>
</evidence>
<dbReference type="GO" id="GO:0006883">
    <property type="term" value="P:intracellular sodium ion homeostasis"/>
    <property type="evidence" value="ECO:0007669"/>
    <property type="project" value="TreeGrafter"/>
</dbReference>
<dbReference type="PROSITE" id="PS00154">
    <property type="entry name" value="ATPASE_E1_E2"/>
    <property type="match status" value="1"/>
</dbReference>
<evidence type="ECO:0000256" key="8">
    <source>
        <dbReference type="ARBA" id="ARBA00022842"/>
    </source>
</evidence>
<feature type="region of interest" description="Disordered" evidence="12">
    <location>
        <begin position="399"/>
        <end position="585"/>
    </location>
</feature>
<accession>A0A1I4YAE4</accession>
<dbReference type="Pfam" id="PF08282">
    <property type="entry name" value="Hydrolase_3"/>
    <property type="match status" value="1"/>
</dbReference>
<dbReference type="SUPFAM" id="SSF81653">
    <property type="entry name" value="Calcium ATPase, transduction domain A"/>
    <property type="match status" value="1"/>
</dbReference>
<dbReference type="GO" id="GO:0005886">
    <property type="term" value="C:plasma membrane"/>
    <property type="evidence" value="ECO:0007669"/>
    <property type="project" value="UniProtKB-SubCell"/>
</dbReference>
<dbReference type="FunFam" id="2.70.150.10:FF:000160">
    <property type="entry name" value="Sarcoplasmic/endoplasmic reticulum calcium ATPase 1"/>
    <property type="match status" value="1"/>
</dbReference>
<evidence type="ECO:0000256" key="12">
    <source>
        <dbReference type="SAM" id="MobiDB-lite"/>
    </source>
</evidence>
<organism evidence="15 16">
    <name type="scientific">Salegentibacter flavus</name>
    <dbReference type="NCBI Taxonomy" id="287099"/>
    <lineage>
        <taxon>Bacteria</taxon>
        <taxon>Pseudomonadati</taxon>
        <taxon>Bacteroidota</taxon>
        <taxon>Flavobacteriia</taxon>
        <taxon>Flavobacteriales</taxon>
        <taxon>Flavobacteriaceae</taxon>
        <taxon>Salegentibacter</taxon>
    </lineage>
</organism>
<dbReference type="GO" id="GO:0016887">
    <property type="term" value="F:ATP hydrolysis activity"/>
    <property type="evidence" value="ECO:0007669"/>
    <property type="project" value="InterPro"/>
</dbReference>
<dbReference type="InterPro" id="IPR044492">
    <property type="entry name" value="P_typ_ATPase_HD_dom"/>
</dbReference>
<feature type="transmembrane region" description="Helical" evidence="13">
    <location>
        <begin position="1017"/>
        <end position="1038"/>
    </location>
</feature>
<dbReference type="GO" id="GO:0030007">
    <property type="term" value="P:intracellular potassium ion homeostasis"/>
    <property type="evidence" value="ECO:0007669"/>
    <property type="project" value="TreeGrafter"/>
</dbReference>
<evidence type="ECO:0000256" key="10">
    <source>
        <dbReference type="ARBA" id="ARBA00022989"/>
    </source>
</evidence>
<keyword evidence="4" id="KW-0597">Phosphoprotein</keyword>
<evidence type="ECO:0000256" key="7">
    <source>
        <dbReference type="ARBA" id="ARBA00022840"/>
    </source>
</evidence>
<dbReference type="Pfam" id="PF13246">
    <property type="entry name" value="Cation_ATPase"/>
    <property type="match status" value="1"/>
</dbReference>
<dbReference type="SMART" id="SM00831">
    <property type="entry name" value="Cation_ATPase_N"/>
    <property type="match status" value="1"/>
</dbReference>
<gene>
    <name evidence="15" type="ORF">SAMN05660413_00659</name>
</gene>
<dbReference type="InterPro" id="IPR018303">
    <property type="entry name" value="ATPase_P-typ_P_site"/>
</dbReference>
<dbReference type="Gene3D" id="1.20.1110.10">
    <property type="entry name" value="Calcium-transporting ATPase, transmembrane domain"/>
    <property type="match status" value="2"/>
</dbReference>
<evidence type="ECO:0000256" key="9">
    <source>
        <dbReference type="ARBA" id="ARBA00022967"/>
    </source>
</evidence>
<evidence type="ECO:0000256" key="5">
    <source>
        <dbReference type="ARBA" id="ARBA00022692"/>
    </source>
</evidence>
<feature type="transmembrane region" description="Helical" evidence="13">
    <location>
        <begin position="284"/>
        <end position="304"/>
    </location>
</feature>
<dbReference type="Proteomes" id="UP000199153">
    <property type="component" value="Unassembled WGS sequence"/>
</dbReference>
<dbReference type="SFLD" id="SFLDS00003">
    <property type="entry name" value="Haloacid_Dehalogenase"/>
    <property type="match status" value="1"/>
</dbReference>
<dbReference type="InterPro" id="IPR050510">
    <property type="entry name" value="Cation_transp_ATPase_P-type"/>
</dbReference>
<dbReference type="GO" id="GO:0005524">
    <property type="term" value="F:ATP binding"/>
    <property type="evidence" value="ECO:0007669"/>
    <property type="project" value="UniProtKB-KW"/>
</dbReference>
<name>A0A1I4YAE4_9FLAO</name>
<dbReference type="GO" id="GO:0036376">
    <property type="term" value="P:sodium ion export across plasma membrane"/>
    <property type="evidence" value="ECO:0007669"/>
    <property type="project" value="TreeGrafter"/>
</dbReference>
<evidence type="ECO:0000256" key="13">
    <source>
        <dbReference type="SAM" id="Phobius"/>
    </source>
</evidence>
<feature type="transmembrane region" description="Helical" evidence="13">
    <location>
        <begin position="90"/>
        <end position="109"/>
    </location>
</feature>
<dbReference type="InterPro" id="IPR023214">
    <property type="entry name" value="HAD_sf"/>
</dbReference>
<feature type="compositionally biased region" description="Basic and acidic residues" evidence="12">
    <location>
        <begin position="519"/>
        <end position="544"/>
    </location>
</feature>
<dbReference type="SUPFAM" id="SSF81665">
    <property type="entry name" value="Calcium ATPase, transmembrane domain M"/>
    <property type="match status" value="1"/>
</dbReference>
<feature type="compositionally biased region" description="Basic and acidic residues" evidence="12">
    <location>
        <begin position="486"/>
        <end position="499"/>
    </location>
</feature>
<dbReference type="STRING" id="287099.SAMN05660413_00659"/>
<dbReference type="InterPro" id="IPR036412">
    <property type="entry name" value="HAD-like_sf"/>
</dbReference>
<feature type="domain" description="Cation-transporting P-type ATPase N-terminal" evidence="14">
    <location>
        <begin position="12"/>
        <end position="86"/>
    </location>
</feature>
<keyword evidence="15" id="KW-0378">Hydrolase</keyword>
<evidence type="ECO:0000313" key="15">
    <source>
        <dbReference type="EMBL" id="SFN35012.1"/>
    </source>
</evidence>
<sequence length="1075" mass="119792">MAKEEKSKIVENAYGKTGEEVIKELSADPDNGLSDKEAKKRKKKYGANVLEEQKERSIWQIILAQLNNPIIYLLTAAALLAFLFGDYAEGTAIIIVLIINTVIGFWMEFKAQKSMEALKNMDKIEARLLRDGQVKKINAEEIVPGDILLVEAGDLLSADARILEATELAIDESPLTGESVPVNKSTEPIEEKTQVADRTNILYKGTAVTGGTAKAVVYSTGMSTELGSISAMVGEEKKDEIPLNQKLNKLTRHLIFVTIGLAVAFLIFGYLSGKELYILIQTSIAWTIAAIPEGLPIVASIALARGMLRLAEKNVVVKKLEAVETLGETTVIFTDKTGTLTKNQLTVDTFYFPGNVRMSVDWHSGKQPGMKEKEAPEENPNFKQIFKISVLANDAMLDGEEENQESIEENSNEEQGKTSKDAKIEKSAVTAESEDKNTSEEKSNIGKKPKVTSGEDQEKESSETDHEKKDIDINVDVQKDGVSVDAKTKNEEDGEKSDMDIDISTSDEGINIHIRKNTIPKEEKEKPDVSKEENNRKPNKKDSNDWDDEEIIEEEEEEEELQEEESENGDDIGENESGKGEGDPLEIALLNYTRKFSKSRYKKFRNLKRELHDPFDSESMVMGSVNEDEDGEGFYVAGKGAAHAILERSSKVLENGEEKELSEKDKEFWNNKNDELSDEGLRVLGFAYRKTNSLPEEEEFLQDLTFAGFIGFLDPPRKEVAEAINTCREAGIKVIMVTGDHPGTARNVGKQVKLYKNEGDKKSRIINGKELKEKLENEKDSGITETSIFSRVDPSQKLSLIKHFQKRGEIVGMTGDGINDAPALKRANIGIAMGKRGTQVAQEVSDMVLKDDTFESIVKAIKQGRIIFGNIRKFIIYQLSYHLSEILIIASISFGLLALPLLPLQLLFLNLLSDVFPALALGVGEGNPGIMKEPPKDPEEPLITKKNWIQVALYGVILTICITGAYLYAHFVWGESEEITNNVAFFSLAIAQLLHVFNMREATENIFNNQVTRNKFIWYALAFCAAVLVAAYHIPTISEVLSFHELEMHIWGLILITSILPLIIIQLIKLIRKDF</sequence>
<evidence type="ECO:0000256" key="6">
    <source>
        <dbReference type="ARBA" id="ARBA00022741"/>
    </source>
</evidence>
<keyword evidence="11 13" id="KW-0472">Membrane</keyword>
<dbReference type="SFLD" id="SFLDG00002">
    <property type="entry name" value="C1.7:_P-type_atpase_like"/>
    <property type="match status" value="1"/>
</dbReference>
<evidence type="ECO:0000256" key="4">
    <source>
        <dbReference type="ARBA" id="ARBA00022553"/>
    </source>
</evidence>
<proteinExistence type="inferred from homology"/>
<evidence type="ECO:0000256" key="11">
    <source>
        <dbReference type="ARBA" id="ARBA00023136"/>
    </source>
</evidence>
<comment type="similarity">
    <text evidence="2">Belongs to the cation transport ATPase (P-type) (TC 3.A.3) family. Type IIA subfamily.</text>
</comment>
<dbReference type="PANTHER" id="PTHR43294">
    <property type="entry name" value="SODIUM/POTASSIUM-TRANSPORTING ATPASE SUBUNIT ALPHA"/>
    <property type="match status" value="1"/>
</dbReference>
<dbReference type="FunFam" id="3.40.50.1000:FF:000083">
    <property type="entry name" value="Sodium/potassium-transporting ATPase subunit alpha"/>
    <property type="match status" value="1"/>
</dbReference>
<feature type="compositionally biased region" description="Basic and acidic residues" evidence="12">
    <location>
        <begin position="433"/>
        <end position="444"/>
    </location>
</feature>
<feature type="compositionally biased region" description="Acidic residues" evidence="12">
    <location>
        <begin position="399"/>
        <end position="412"/>
    </location>
</feature>
<dbReference type="SFLD" id="SFLDF00027">
    <property type="entry name" value="p-type_atpase"/>
    <property type="match status" value="1"/>
</dbReference>
<dbReference type="Gene3D" id="3.40.1110.10">
    <property type="entry name" value="Calcium-transporting ATPase, cytoplasmic domain N"/>
    <property type="match status" value="2"/>
</dbReference>
<keyword evidence="10 13" id="KW-1133">Transmembrane helix</keyword>
<dbReference type="InterPro" id="IPR001757">
    <property type="entry name" value="P_typ_ATPase"/>
</dbReference>
<keyword evidence="6" id="KW-0547">Nucleotide-binding</keyword>
<feature type="compositionally biased region" description="Basic and acidic residues" evidence="12">
    <location>
        <begin position="414"/>
        <end position="426"/>
    </location>
</feature>
<protein>
    <submittedName>
        <fullName evidence="15">Haloacid dehalogenase-like hydrolase</fullName>
    </submittedName>
</protein>
<keyword evidence="5 13" id="KW-0812">Transmembrane</keyword>
<dbReference type="GO" id="GO:1990573">
    <property type="term" value="P:potassium ion import across plasma membrane"/>
    <property type="evidence" value="ECO:0007669"/>
    <property type="project" value="TreeGrafter"/>
</dbReference>
<dbReference type="Pfam" id="PF00689">
    <property type="entry name" value="Cation_ATPase_C"/>
    <property type="match status" value="1"/>
</dbReference>
<keyword evidence="7" id="KW-0067">ATP-binding</keyword>
<dbReference type="GO" id="GO:1902600">
    <property type="term" value="P:proton transmembrane transport"/>
    <property type="evidence" value="ECO:0007669"/>
    <property type="project" value="TreeGrafter"/>
</dbReference>
<dbReference type="InterPro" id="IPR059000">
    <property type="entry name" value="ATPase_P-type_domA"/>
</dbReference>
<dbReference type="AlphaFoldDB" id="A0A1I4YAE4"/>
<feature type="compositionally biased region" description="Acidic residues" evidence="12">
    <location>
        <begin position="545"/>
        <end position="574"/>
    </location>
</feature>
<keyword evidence="8" id="KW-0460">Magnesium</keyword>
<dbReference type="SUPFAM" id="SSF81660">
    <property type="entry name" value="Metal cation-transporting ATPase, ATP-binding domain N"/>
    <property type="match status" value="1"/>
</dbReference>
<keyword evidence="9" id="KW-1278">Translocase</keyword>
<dbReference type="InterPro" id="IPR008250">
    <property type="entry name" value="ATPase_P-typ_transduc_dom_A_sf"/>
</dbReference>
<keyword evidence="16" id="KW-1185">Reference proteome</keyword>
<dbReference type="InterPro" id="IPR006068">
    <property type="entry name" value="ATPase_P-typ_cation-transptr_C"/>
</dbReference>
<keyword evidence="3" id="KW-1003">Cell membrane</keyword>
<evidence type="ECO:0000259" key="14">
    <source>
        <dbReference type="SMART" id="SM00831"/>
    </source>
</evidence>
<dbReference type="PRINTS" id="PR00119">
    <property type="entry name" value="CATATPASE"/>
</dbReference>
<dbReference type="Gene3D" id="3.40.50.1000">
    <property type="entry name" value="HAD superfamily/HAD-like"/>
    <property type="match status" value="2"/>
</dbReference>
<feature type="transmembrane region" description="Helical" evidence="13">
    <location>
        <begin position="951"/>
        <end position="973"/>
    </location>
</feature>
<evidence type="ECO:0000256" key="2">
    <source>
        <dbReference type="ARBA" id="ARBA00005675"/>
    </source>
</evidence>
<dbReference type="OrthoDB" id="1521937at2"/>
<dbReference type="InterPro" id="IPR023298">
    <property type="entry name" value="ATPase_P-typ_TM_dom_sf"/>
</dbReference>
<feature type="transmembrane region" description="Helical" evidence="13">
    <location>
        <begin position="254"/>
        <end position="272"/>
    </location>
</feature>
<dbReference type="Pfam" id="PF00690">
    <property type="entry name" value="Cation_ATPase_N"/>
    <property type="match status" value="1"/>
</dbReference>
<dbReference type="RefSeq" id="WP_093405800.1">
    <property type="nucleotide sequence ID" value="NZ_FOVL01000002.1"/>
</dbReference>
<reference evidence="15 16" key="1">
    <citation type="submission" date="2016-10" db="EMBL/GenBank/DDBJ databases">
        <authorList>
            <person name="de Groot N.N."/>
        </authorList>
    </citation>
    <scope>NUCLEOTIDE SEQUENCE [LARGE SCALE GENOMIC DNA]</scope>
    <source>
        <strain evidence="15 16">DSM 17794</strain>
    </source>
</reference>
<dbReference type="NCBIfam" id="TIGR01494">
    <property type="entry name" value="ATPase_P-type"/>
    <property type="match status" value="2"/>
</dbReference>
<dbReference type="Gene3D" id="2.70.150.10">
    <property type="entry name" value="Calcium-transporting ATPase, cytoplasmic transduction domain A"/>
    <property type="match status" value="1"/>
</dbReference>
<dbReference type="InterPro" id="IPR004014">
    <property type="entry name" value="ATPase_P-typ_cation-transptr_N"/>
</dbReference>
<feature type="transmembrane region" description="Helical" evidence="13">
    <location>
        <begin position="66"/>
        <end position="84"/>
    </location>
</feature>
<dbReference type="GO" id="GO:0005391">
    <property type="term" value="F:P-type sodium:potassium-exchanging transporter activity"/>
    <property type="evidence" value="ECO:0007669"/>
    <property type="project" value="TreeGrafter"/>
</dbReference>
<dbReference type="PRINTS" id="PR00120">
    <property type="entry name" value="HATPASE"/>
</dbReference>
<evidence type="ECO:0000256" key="3">
    <source>
        <dbReference type="ARBA" id="ARBA00022475"/>
    </source>
</evidence>